<dbReference type="Proteomes" id="UP000215596">
    <property type="component" value="Unassembled WGS sequence"/>
</dbReference>
<evidence type="ECO:0000259" key="3">
    <source>
        <dbReference type="PROSITE" id="PS51462"/>
    </source>
</evidence>
<evidence type="ECO:0000313" key="4">
    <source>
        <dbReference type="EMBL" id="PAD71975.1"/>
    </source>
</evidence>
<comment type="caution">
    <text evidence="4">The sequence shown here is derived from an EMBL/GenBank/DDBJ whole genome shotgun (WGS) entry which is preliminary data.</text>
</comment>
<dbReference type="PROSITE" id="PS51462">
    <property type="entry name" value="NUDIX"/>
    <property type="match status" value="1"/>
</dbReference>
<dbReference type="OrthoDB" id="65827at2"/>
<organism evidence="4 5">
    <name type="scientific">Paenibacillus campinasensis</name>
    <dbReference type="NCBI Taxonomy" id="66347"/>
    <lineage>
        <taxon>Bacteria</taxon>
        <taxon>Bacillati</taxon>
        <taxon>Bacillota</taxon>
        <taxon>Bacilli</taxon>
        <taxon>Bacillales</taxon>
        <taxon>Paenibacillaceae</taxon>
        <taxon>Paenibacillus</taxon>
    </lineage>
</organism>
<gene>
    <name evidence="4" type="ORF">CHH67_23640</name>
</gene>
<dbReference type="InterPro" id="IPR000086">
    <property type="entry name" value="NUDIX_hydrolase_dom"/>
</dbReference>
<dbReference type="SUPFAM" id="SSF55811">
    <property type="entry name" value="Nudix"/>
    <property type="match status" value="1"/>
</dbReference>
<feature type="domain" description="Nudix hydrolase" evidence="3">
    <location>
        <begin position="3"/>
        <end position="139"/>
    </location>
</feature>
<dbReference type="RefSeq" id="WP_095267834.1">
    <property type="nucleotide sequence ID" value="NZ_NPBY01000085.1"/>
</dbReference>
<dbReference type="EMBL" id="NPBY01000085">
    <property type="protein sequence ID" value="PAD71975.1"/>
    <property type="molecule type" value="Genomic_DNA"/>
</dbReference>
<dbReference type="Pfam" id="PF00293">
    <property type="entry name" value="NUDIX"/>
    <property type="match status" value="1"/>
</dbReference>
<dbReference type="PANTHER" id="PTHR43046:SF14">
    <property type="entry name" value="MUTT_NUDIX FAMILY PROTEIN"/>
    <property type="match status" value="1"/>
</dbReference>
<dbReference type="CDD" id="cd18880">
    <property type="entry name" value="NUDIX_ADPRase"/>
    <property type="match status" value="1"/>
</dbReference>
<dbReference type="InterPro" id="IPR015797">
    <property type="entry name" value="NUDIX_hydrolase-like_dom_sf"/>
</dbReference>
<dbReference type="PANTHER" id="PTHR43046">
    <property type="entry name" value="GDP-MANNOSE MANNOSYL HYDROLASE"/>
    <property type="match status" value="1"/>
</dbReference>
<dbReference type="Gene3D" id="3.90.79.10">
    <property type="entry name" value="Nucleoside Triphosphate Pyrophosphohydrolase"/>
    <property type="match status" value="1"/>
</dbReference>
<accession>A0A268EFR6</accession>
<keyword evidence="2 4" id="KW-0378">Hydrolase</keyword>
<protein>
    <submittedName>
        <fullName evidence="4">NUDIX hydrolase</fullName>
    </submittedName>
</protein>
<dbReference type="GO" id="GO:0016787">
    <property type="term" value="F:hydrolase activity"/>
    <property type="evidence" value="ECO:0007669"/>
    <property type="project" value="UniProtKB-KW"/>
</dbReference>
<proteinExistence type="predicted"/>
<sequence>MKPIRNSAKAVIMDQDRVLLTRNVDHLGEFFLFPGGGQEKGETLAQAVVRECLEEIGRTVAVGDLLHVREYIGSNHEFAAEDGDIHQVEFYFECRLTDQGDSFEGHRPDDYQVGVEWVKLSSLGDVRIYPRSLVEPLAKRRGYSGPGPSRVYVGDTN</sequence>
<reference evidence="4 5" key="1">
    <citation type="submission" date="2017-07" db="EMBL/GenBank/DDBJ databases">
        <title>Isolation and whole genome analysis of endospore-forming bacteria from heroin.</title>
        <authorList>
            <person name="Kalinowski J."/>
            <person name="Ahrens B."/>
            <person name="Al-Dilaimi A."/>
            <person name="Winkler A."/>
            <person name="Wibberg D."/>
            <person name="Schleenbecker U."/>
            <person name="Ruckert C."/>
            <person name="Wolfel R."/>
            <person name="Grass G."/>
        </authorList>
    </citation>
    <scope>NUCLEOTIDE SEQUENCE [LARGE SCALE GENOMIC DNA]</scope>
    <source>
        <strain evidence="4 5">7537-G1</strain>
    </source>
</reference>
<evidence type="ECO:0000256" key="2">
    <source>
        <dbReference type="ARBA" id="ARBA00022801"/>
    </source>
</evidence>
<evidence type="ECO:0000313" key="5">
    <source>
        <dbReference type="Proteomes" id="UP000215596"/>
    </source>
</evidence>
<dbReference type="AlphaFoldDB" id="A0A268EFR6"/>
<name>A0A268EFR6_9BACL</name>
<evidence type="ECO:0000256" key="1">
    <source>
        <dbReference type="ARBA" id="ARBA00001946"/>
    </source>
</evidence>
<comment type="cofactor">
    <cofactor evidence="1">
        <name>Mg(2+)</name>
        <dbReference type="ChEBI" id="CHEBI:18420"/>
    </cofactor>
</comment>